<dbReference type="GO" id="GO:0009190">
    <property type="term" value="P:cyclic nucleotide biosynthetic process"/>
    <property type="evidence" value="ECO:0007669"/>
    <property type="project" value="InterPro"/>
</dbReference>
<dbReference type="GO" id="GO:0004016">
    <property type="term" value="F:adenylate cyclase activity"/>
    <property type="evidence" value="ECO:0007669"/>
    <property type="project" value="UniProtKB-ARBA"/>
</dbReference>
<dbReference type="InterPro" id="IPR029787">
    <property type="entry name" value="Nucleotide_cyclase"/>
</dbReference>
<dbReference type="AlphaFoldDB" id="A0AAJ1ILU3"/>
<evidence type="ECO:0000259" key="1">
    <source>
        <dbReference type="PROSITE" id="PS50125"/>
    </source>
</evidence>
<organism evidence="2 3">
    <name type="scientific">Candidatus Thalassospirochaeta sargassi</name>
    <dbReference type="NCBI Taxonomy" id="3119039"/>
    <lineage>
        <taxon>Bacteria</taxon>
        <taxon>Pseudomonadati</taxon>
        <taxon>Spirochaetota</taxon>
        <taxon>Spirochaetia</taxon>
        <taxon>Spirochaetales</taxon>
        <taxon>Spirochaetaceae</taxon>
        <taxon>Candidatus Thalassospirochaeta</taxon>
    </lineage>
</organism>
<reference evidence="2 3" key="1">
    <citation type="submission" date="2022-12" db="EMBL/GenBank/DDBJ databases">
        <title>Metagenome assembled genome from gulf of manar.</title>
        <authorList>
            <person name="Kohli P."/>
            <person name="Pk S."/>
            <person name="Venkata Ramana C."/>
            <person name="Sasikala C."/>
        </authorList>
    </citation>
    <scope>NUCLEOTIDE SEQUENCE [LARGE SCALE GENOMIC DNA]</scope>
    <source>
        <strain evidence="2">JB008</strain>
    </source>
</reference>
<comment type="caution">
    <text evidence="2">The sequence shown here is derived from an EMBL/GenBank/DDBJ whole genome shotgun (WGS) entry which is preliminary data.</text>
</comment>
<accession>A0AAJ1ILU3</accession>
<sequence>MEQSNFLNDSTNESRLLLELYGKIIDGELTTFESLKKAVSRYKVTNDLRRCLFRAFELQRKLYWGFFRDLTPKAYPLLWQEIVIVDSQFRFGGDLKRLMSIPDIYLGLLDIHGYTRYCNDKKRNMSMIDLLDRMIYEDVDAICAENGVISKRAQGDEILVLGASAANVLKSVLQIMNYFNTQGRSFRNTVLSRKLPGTVLPKFQISAGIAGGQKFTPLVITRDGDISGDIVNTAARLQAKANKISPDKNRIMITSHVYQKLRAAEAEKPDEEFASIDYFNMGTIEFKGVSQNVYDIVFLPEEKDRLNLREQMEVLYTSLEKRRWKTKIFKDALDTTTKLLSNQLSKGCKDTAAGRRLENSYRETLELLKKTYTLFNSMYYEAAISSFSRIIDSLSGLGNLDRIVIEYLELVKRNYLVLNDRYSGVLDEEVVVRLNEVCSPQEKENYLLLKKHRAMYDKLRSSTRLKLKSRKTTWHRITDEIGEELNINLQSFK</sequence>
<protein>
    <submittedName>
        <fullName evidence="2">Adenylate/guanylate cyclase domain-containing protein</fullName>
    </submittedName>
</protein>
<dbReference type="Proteomes" id="UP001221217">
    <property type="component" value="Unassembled WGS sequence"/>
</dbReference>
<dbReference type="EMBL" id="JAQQAL010000049">
    <property type="protein sequence ID" value="MDC7228486.1"/>
    <property type="molecule type" value="Genomic_DNA"/>
</dbReference>
<dbReference type="CDD" id="cd07302">
    <property type="entry name" value="CHD"/>
    <property type="match status" value="1"/>
</dbReference>
<dbReference type="SUPFAM" id="SSF55073">
    <property type="entry name" value="Nucleotide cyclase"/>
    <property type="match status" value="1"/>
</dbReference>
<dbReference type="Pfam" id="PF00211">
    <property type="entry name" value="Guanylate_cyc"/>
    <property type="match status" value="1"/>
</dbReference>
<gene>
    <name evidence="2" type="ORF">PQJ61_17120</name>
</gene>
<proteinExistence type="predicted"/>
<dbReference type="Gene3D" id="3.30.70.1230">
    <property type="entry name" value="Nucleotide cyclase"/>
    <property type="match status" value="1"/>
</dbReference>
<dbReference type="GO" id="GO:0035556">
    <property type="term" value="P:intracellular signal transduction"/>
    <property type="evidence" value="ECO:0007669"/>
    <property type="project" value="InterPro"/>
</dbReference>
<dbReference type="InterPro" id="IPR001054">
    <property type="entry name" value="A/G_cyclase"/>
</dbReference>
<evidence type="ECO:0000313" key="2">
    <source>
        <dbReference type="EMBL" id="MDC7228486.1"/>
    </source>
</evidence>
<name>A0AAJ1ILU3_9SPIO</name>
<evidence type="ECO:0000313" key="3">
    <source>
        <dbReference type="Proteomes" id="UP001221217"/>
    </source>
</evidence>
<dbReference type="PROSITE" id="PS50125">
    <property type="entry name" value="GUANYLATE_CYCLASE_2"/>
    <property type="match status" value="1"/>
</dbReference>
<feature type="domain" description="Guanylate cyclase" evidence="1">
    <location>
        <begin position="105"/>
        <end position="238"/>
    </location>
</feature>